<dbReference type="EMBL" id="JACCEM010000001">
    <property type="protein sequence ID" value="NYT47985.1"/>
    <property type="molecule type" value="Genomic_DNA"/>
</dbReference>
<evidence type="ECO:0000256" key="6">
    <source>
        <dbReference type="ARBA" id="ARBA00022841"/>
    </source>
</evidence>
<evidence type="ECO:0000256" key="5">
    <source>
        <dbReference type="ARBA" id="ARBA00022764"/>
    </source>
</evidence>
<comment type="pathway">
    <text evidence="2">Glycan biosynthesis; alginate biosynthesis.</text>
</comment>
<organism evidence="9 10">
    <name type="scientific">Parapusillimonas granuli</name>
    <dbReference type="NCBI Taxonomy" id="380911"/>
    <lineage>
        <taxon>Bacteria</taxon>
        <taxon>Pseudomonadati</taxon>
        <taxon>Pseudomonadota</taxon>
        <taxon>Betaproteobacteria</taxon>
        <taxon>Burkholderiales</taxon>
        <taxon>Alcaligenaceae</taxon>
        <taxon>Parapusillimonas</taxon>
    </lineage>
</organism>
<dbReference type="GO" id="GO:0042597">
    <property type="term" value="C:periplasmic space"/>
    <property type="evidence" value="ECO:0007669"/>
    <property type="project" value="UniProtKB-SubCell"/>
</dbReference>
<dbReference type="AlphaFoldDB" id="A0A853FQF3"/>
<evidence type="ECO:0000256" key="7">
    <source>
        <dbReference type="SAM" id="MobiDB-lite"/>
    </source>
</evidence>
<protein>
    <submittedName>
        <fullName evidence="9">Cell division protein FtsQ</fullName>
    </submittedName>
</protein>
<evidence type="ECO:0000313" key="10">
    <source>
        <dbReference type="Proteomes" id="UP000559809"/>
    </source>
</evidence>
<dbReference type="GO" id="GO:0051301">
    <property type="term" value="P:cell division"/>
    <property type="evidence" value="ECO:0007669"/>
    <property type="project" value="UniProtKB-KW"/>
</dbReference>
<dbReference type="GO" id="GO:0042121">
    <property type="term" value="P:alginic acid biosynthetic process"/>
    <property type="evidence" value="ECO:0007669"/>
    <property type="project" value="UniProtKB-UniPathway"/>
</dbReference>
<dbReference type="UniPathway" id="UPA00286"/>
<name>A0A853FQF3_9BURK</name>
<accession>A0A853FQF3</accession>
<sequence length="401" mass="43504">MEKAGRLPGLLFLLVMLVGAASLVYALASGRVALPQAASTRAFMDGETAREVSEQLAEAPFPKFMAQLERGAGWLLMGNLGPRVREGCSGWLFLADELAVHPRARQDGRSRLRAAAAVNRRLAAQGVELLLVLVPDKSRSQHEQLCGLYRPAAFHGRLRSWAEDASAAGLRVLNLEAVLGHQARQADAPAPFLRTDTHWSETGAELAARHIAAAVASLRVEVQPQRQYSMERGRPSRREGDLVRLAGVDWLPPELQPAPEWASRVTLREAGPASGMAAGVPQEAPEKQEPEEDDGADLFGDEGLPNIALIGTSFSRTSSFLPYLDAALETRVTSFARDGGDFWAAARYYFSSPSFLETPPRVLIWEIPERVLEMPLRGEECAWLAGLLGPDAGGALECTVK</sequence>
<feature type="region of interest" description="Disordered" evidence="7">
    <location>
        <begin position="272"/>
        <end position="294"/>
    </location>
</feature>
<dbReference type="InterPro" id="IPR031811">
    <property type="entry name" value="ALGX/ALGJ_SGNH-like"/>
</dbReference>
<evidence type="ECO:0000256" key="3">
    <source>
        <dbReference type="ARBA" id="ARBA00022679"/>
    </source>
</evidence>
<keyword evidence="9" id="KW-0131">Cell cycle</keyword>
<keyword evidence="6" id="KW-0016">Alginate biosynthesis</keyword>
<comment type="caution">
    <text evidence="9">The sequence shown here is derived from an EMBL/GenBank/DDBJ whole genome shotgun (WGS) entry which is preliminary data.</text>
</comment>
<evidence type="ECO:0000256" key="4">
    <source>
        <dbReference type="ARBA" id="ARBA00022729"/>
    </source>
</evidence>
<dbReference type="GO" id="GO:0016740">
    <property type="term" value="F:transferase activity"/>
    <property type="evidence" value="ECO:0007669"/>
    <property type="project" value="UniProtKB-KW"/>
</dbReference>
<keyword evidence="9" id="KW-0132">Cell division</keyword>
<evidence type="ECO:0000256" key="1">
    <source>
        <dbReference type="ARBA" id="ARBA00004418"/>
    </source>
</evidence>
<proteinExistence type="predicted"/>
<dbReference type="Pfam" id="PF16822">
    <property type="entry name" value="ALGX"/>
    <property type="match status" value="1"/>
</dbReference>
<keyword evidence="5" id="KW-0574">Periplasm</keyword>
<evidence type="ECO:0000259" key="8">
    <source>
        <dbReference type="Pfam" id="PF16822"/>
    </source>
</evidence>
<gene>
    <name evidence="9" type="ORF">H0A72_01535</name>
</gene>
<evidence type="ECO:0000313" key="9">
    <source>
        <dbReference type="EMBL" id="NYT47985.1"/>
    </source>
</evidence>
<keyword evidence="10" id="KW-1185">Reference proteome</keyword>
<comment type="subcellular location">
    <subcellularLocation>
        <location evidence="1">Periplasm</location>
    </subcellularLocation>
</comment>
<keyword evidence="4" id="KW-0732">Signal</keyword>
<reference evidence="9 10" key="1">
    <citation type="submission" date="2020-07" db="EMBL/GenBank/DDBJ databases">
        <title>Taxonomic revisions and descriptions of new bacterial species based on genomic comparisons in the high-G+C-content subgroup of the family Alcaligenaceae.</title>
        <authorList>
            <person name="Szabo A."/>
            <person name="Felfoldi T."/>
        </authorList>
    </citation>
    <scope>NUCLEOTIDE SEQUENCE [LARGE SCALE GENOMIC DNA]</scope>
    <source>
        <strain evidence="9 10">LMG 24012</strain>
    </source>
</reference>
<evidence type="ECO:0000256" key="2">
    <source>
        <dbReference type="ARBA" id="ARBA00005182"/>
    </source>
</evidence>
<dbReference type="Proteomes" id="UP000559809">
    <property type="component" value="Unassembled WGS sequence"/>
</dbReference>
<keyword evidence="3" id="KW-0808">Transferase</keyword>
<feature type="domain" description="AlgX/AlgJ SGNH hydrolase-like" evidence="8">
    <location>
        <begin position="84"/>
        <end position="369"/>
    </location>
</feature>